<dbReference type="PANTHER" id="PTHR37482">
    <property type="entry name" value="OUTER MEMBRANE PROTEIN ASSEMBLY FACTOR BAME"/>
    <property type="match status" value="1"/>
</dbReference>
<dbReference type="STRING" id="51642.NSMM_370075"/>
<accession>A0A1G5SDL6</accession>
<gene>
    <name evidence="4 6" type="primary">bamE</name>
    <name evidence="6" type="ORF">NSMM_370075</name>
</gene>
<proteinExistence type="inferred from homology"/>
<keyword evidence="7" id="KW-1185">Reference proteome</keyword>
<comment type="subcellular location">
    <subcellularLocation>
        <location evidence="4">Cell outer membrane</location>
        <topology evidence="4">Lipid-anchor</topology>
    </subcellularLocation>
</comment>
<dbReference type="EMBL" id="FMWO01000044">
    <property type="protein sequence ID" value="SCZ85296.1"/>
    <property type="molecule type" value="Genomic_DNA"/>
</dbReference>
<dbReference type="Proteomes" id="UP000198729">
    <property type="component" value="Unassembled WGS sequence"/>
</dbReference>
<protein>
    <recommendedName>
        <fullName evidence="4">Outer membrane protein assembly factor BamE</fullName>
    </recommendedName>
</protein>
<feature type="domain" description="Outer membrane protein assembly factor BamE" evidence="5">
    <location>
        <begin position="36"/>
        <end position="105"/>
    </location>
</feature>
<reference evidence="6 7" key="1">
    <citation type="submission" date="2016-10" db="EMBL/GenBank/DDBJ databases">
        <authorList>
            <person name="de Groot N.N."/>
        </authorList>
    </citation>
    <scope>NUCLEOTIDE SEQUENCE [LARGE SCALE GENOMIC DNA]</scope>
    <source>
        <strain evidence="6">1</strain>
    </source>
</reference>
<dbReference type="HAMAP" id="MF_00925">
    <property type="entry name" value="OM_assembly_BamE"/>
    <property type="match status" value="1"/>
</dbReference>
<dbReference type="GO" id="GO:0043165">
    <property type="term" value="P:Gram-negative-bacterium-type cell outer membrane assembly"/>
    <property type="evidence" value="ECO:0007669"/>
    <property type="project" value="UniProtKB-UniRule"/>
</dbReference>
<evidence type="ECO:0000256" key="2">
    <source>
        <dbReference type="ARBA" id="ARBA00023136"/>
    </source>
</evidence>
<organism evidence="6 7">
    <name type="scientific">Nitrosomonas mobilis</name>
    <dbReference type="NCBI Taxonomy" id="51642"/>
    <lineage>
        <taxon>Bacteria</taxon>
        <taxon>Pseudomonadati</taxon>
        <taxon>Pseudomonadota</taxon>
        <taxon>Betaproteobacteria</taxon>
        <taxon>Nitrosomonadales</taxon>
        <taxon>Nitrosomonadaceae</taxon>
        <taxon>Nitrosomonas</taxon>
    </lineage>
</organism>
<comment type="function">
    <text evidence="4">Part of the outer membrane protein assembly complex, which is involved in assembly and insertion of beta-barrel proteins into the outer membrane.</text>
</comment>
<keyword evidence="1 4" id="KW-0732">Signal</keyword>
<comment type="subunit">
    <text evidence="4">Part of the Bam complex.</text>
</comment>
<comment type="similarity">
    <text evidence="4">Belongs to the BamE family.</text>
</comment>
<dbReference type="AlphaFoldDB" id="A0A1G5SDL6"/>
<dbReference type="GO" id="GO:1990063">
    <property type="term" value="C:Bam protein complex"/>
    <property type="evidence" value="ECO:0007669"/>
    <property type="project" value="TreeGrafter"/>
</dbReference>
<evidence type="ECO:0000313" key="6">
    <source>
        <dbReference type="EMBL" id="SCZ85296.1"/>
    </source>
</evidence>
<dbReference type="InterPro" id="IPR026592">
    <property type="entry name" value="BamE"/>
</dbReference>
<evidence type="ECO:0000259" key="5">
    <source>
        <dbReference type="Pfam" id="PF04355"/>
    </source>
</evidence>
<dbReference type="OrthoDB" id="9808250at2"/>
<keyword evidence="3 4" id="KW-0998">Cell outer membrane</keyword>
<evidence type="ECO:0000256" key="1">
    <source>
        <dbReference type="ARBA" id="ARBA00022729"/>
    </source>
</evidence>
<evidence type="ECO:0000313" key="7">
    <source>
        <dbReference type="Proteomes" id="UP000198729"/>
    </source>
</evidence>
<dbReference type="GO" id="GO:0030674">
    <property type="term" value="F:protein-macromolecule adaptor activity"/>
    <property type="evidence" value="ECO:0007669"/>
    <property type="project" value="TreeGrafter"/>
</dbReference>
<sequence>MPLSSLRLLLLLLSPAILTGCSNLPGFPYRIDIQQGNVVTEEMIAKLKTGMTHSQVRFVLGSPLITDAFHHNRWDYIYYFAPSGRVAEEKKLTVFFENDRLMKISGDFPVPSTFSEPDEIIPASDQPFDSIENRDNLLQKEINDNPEIDFLKQNQDDFYKGRE</sequence>
<dbReference type="Gene3D" id="3.30.1450.10">
    <property type="match status" value="1"/>
</dbReference>
<evidence type="ECO:0000256" key="4">
    <source>
        <dbReference type="HAMAP-Rule" id="MF_00925"/>
    </source>
</evidence>
<dbReference type="InterPro" id="IPR037873">
    <property type="entry name" value="BamE-like"/>
</dbReference>
<dbReference type="InterPro" id="IPR007450">
    <property type="entry name" value="BamE_dom"/>
</dbReference>
<dbReference type="GO" id="GO:0051205">
    <property type="term" value="P:protein insertion into membrane"/>
    <property type="evidence" value="ECO:0007669"/>
    <property type="project" value="UniProtKB-UniRule"/>
</dbReference>
<dbReference type="PROSITE" id="PS51257">
    <property type="entry name" value="PROKAR_LIPOPROTEIN"/>
    <property type="match status" value="1"/>
</dbReference>
<dbReference type="Pfam" id="PF04355">
    <property type="entry name" value="BamE"/>
    <property type="match status" value="1"/>
</dbReference>
<evidence type="ECO:0000256" key="3">
    <source>
        <dbReference type="ARBA" id="ARBA00023237"/>
    </source>
</evidence>
<keyword evidence="2 4" id="KW-0472">Membrane</keyword>
<keyword evidence="4" id="KW-0449">Lipoprotein</keyword>
<keyword evidence="4" id="KW-0564">Palmitate</keyword>
<name>A0A1G5SDL6_9PROT</name>
<dbReference type="PANTHER" id="PTHR37482:SF1">
    <property type="entry name" value="OUTER MEMBRANE PROTEIN ASSEMBLY FACTOR BAME"/>
    <property type="match status" value="1"/>
</dbReference>